<feature type="compositionally biased region" description="Basic and acidic residues" evidence="1">
    <location>
        <begin position="34"/>
        <end position="45"/>
    </location>
</feature>
<dbReference type="AlphaFoldDB" id="A0ABD1QXA8"/>
<dbReference type="Proteomes" id="UP001604336">
    <property type="component" value="Unassembled WGS sequence"/>
</dbReference>
<feature type="compositionally biased region" description="Basic and acidic residues" evidence="1">
    <location>
        <begin position="1"/>
        <end position="10"/>
    </location>
</feature>
<keyword evidence="3" id="KW-1185">Reference proteome</keyword>
<feature type="region of interest" description="Disordered" evidence="1">
    <location>
        <begin position="1"/>
        <end position="53"/>
    </location>
</feature>
<protein>
    <submittedName>
        <fullName evidence="2">Uncharacterized protein</fullName>
    </submittedName>
</protein>
<dbReference type="EMBL" id="JBFOLK010000010">
    <property type="protein sequence ID" value="KAL2479891.1"/>
    <property type="molecule type" value="Genomic_DNA"/>
</dbReference>
<name>A0ABD1QXA8_9LAMI</name>
<comment type="caution">
    <text evidence="2">The sequence shown here is derived from an EMBL/GenBank/DDBJ whole genome shotgun (WGS) entry which is preliminary data.</text>
</comment>
<dbReference type="PANTHER" id="PTHR48205">
    <property type="entry name" value="OS01G0742766 PROTEIN"/>
    <property type="match status" value="1"/>
</dbReference>
<proteinExistence type="predicted"/>
<reference evidence="3" key="1">
    <citation type="submission" date="2024-07" db="EMBL/GenBank/DDBJ databases">
        <title>Two chromosome-level genome assemblies of Korean endemic species Abeliophyllum distichum and Forsythia ovata (Oleaceae).</title>
        <authorList>
            <person name="Jang H."/>
        </authorList>
    </citation>
    <scope>NUCLEOTIDE SEQUENCE [LARGE SCALE GENOMIC DNA]</scope>
</reference>
<evidence type="ECO:0000256" key="1">
    <source>
        <dbReference type="SAM" id="MobiDB-lite"/>
    </source>
</evidence>
<organism evidence="2 3">
    <name type="scientific">Abeliophyllum distichum</name>
    <dbReference type="NCBI Taxonomy" id="126358"/>
    <lineage>
        <taxon>Eukaryota</taxon>
        <taxon>Viridiplantae</taxon>
        <taxon>Streptophyta</taxon>
        <taxon>Embryophyta</taxon>
        <taxon>Tracheophyta</taxon>
        <taxon>Spermatophyta</taxon>
        <taxon>Magnoliopsida</taxon>
        <taxon>eudicotyledons</taxon>
        <taxon>Gunneridae</taxon>
        <taxon>Pentapetalae</taxon>
        <taxon>asterids</taxon>
        <taxon>lamiids</taxon>
        <taxon>Lamiales</taxon>
        <taxon>Oleaceae</taxon>
        <taxon>Forsythieae</taxon>
        <taxon>Abeliophyllum</taxon>
    </lineage>
</organism>
<evidence type="ECO:0000313" key="2">
    <source>
        <dbReference type="EMBL" id="KAL2479891.1"/>
    </source>
</evidence>
<dbReference type="PANTHER" id="PTHR48205:SF1">
    <property type="entry name" value="OS01G0742766 PROTEIN"/>
    <property type="match status" value="1"/>
</dbReference>
<gene>
    <name evidence="2" type="ORF">Adt_32857</name>
</gene>
<accession>A0ABD1QXA8</accession>
<evidence type="ECO:0000313" key="3">
    <source>
        <dbReference type="Proteomes" id="UP001604336"/>
    </source>
</evidence>
<sequence length="110" mass="12150">MKGRLNDRKLIGKSSMKFRPPPKRKKLDGPSSHRPIDSPSEKRDVVSTPVNKSWVAEGQTSSINIRIQQARDSAVAQAQQDGCTGNFRIFDSPYGNYLVPVIPTLADLGE</sequence>